<evidence type="ECO:0000256" key="11">
    <source>
        <dbReference type="ARBA" id="ARBA00037847"/>
    </source>
</evidence>
<proteinExistence type="predicted"/>
<protein>
    <recommendedName>
        <fullName evidence="15">L domain-like protein</fullName>
    </recommendedName>
</protein>
<dbReference type="SMART" id="SM00369">
    <property type="entry name" value="LRR_TYP"/>
    <property type="match status" value="4"/>
</dbReference>
<dbReference type="Proteomes" id="UP001295423">
    <property type="component" value="Unassembled WGS sequence"/>
</dbReference>
<evidence type="ECO:0000256" key="12">
    <source>
        <dbReference type="SAM" id="Phobius"/>
    </source>
</evidence>
<dbReference type="InterPro" id="IPR003591">
    <property type="entry name" value="Leu-rich_rpt_typical-subtyp"/>
</dbReference>
<dbReference type="InterPro" id="IPR001611">
    <property type="entry name" value="Leu-rich_rpt"/>
</dbReference>
<dbReference type="EMBL" id="CAKOGP040001224">
    <property type="protein sequence ID" value="CAJ1944499.1"/>
    <property type="molecule type" value="Genomic_DNA"/>
</dbReference>
<evidence type="ECO:0000313" key="14">
    <source>
        <dbReference type="Proteomes" id="UP001295423"/>
    </source>
</evidence>
<evidence type="ECO:0000256" key="4">
    <source>
        <dbReference type="ARBA" id="ARBA00022692"/>
    </source>
</evidence>
<dbReference type="SUPFAM" id="SSF52058">
    <property type="entry name" value="L domain-like"/>
    <property type="match status" value="1"/>
</dbReference>
<evidence type="ECO:0008006" key="15">
    <source>
        <dbReference type="Google" id="ProtNLM"/>
    </source>
</evidence>
<dbReference type="InterPro" id="IPR032675">
    <property type="entry name" value="LRR_dom_sf"/>
</dbReference>
<keyword evidence="6" id="KW-0677">Repeat</keyword>
<evidence type="ECO:0000256" key="6">
    <source>
        <dbReference type="ARBA" id="ARBA00022737"/>
    </source>
</evidence>
<keyword evidence="10" id="KW-0325">Glycoprotein</keyword>
<evidence type="ECO:0000256" key="5">
    <source>
        <dbReference type="ARBA" id="ARBA00022729"/>
    </source>
</evidence>
<dbReference type="FunFam" id="3.80.10.10:FF:000041">
    <property type="entry name" value="LRR receptor-like serine/threonine-protein kinase ERECTA"/>
    <property type="match status" value="1"/>
</dbReference>
<keyword evidence="4 12" id="KW-0812">Transmembrane</keyword>
<evidence type="ECO:0000256" key="2">
    <source>
        <dbReference type="ARBA" id="ARBA00022475"/>
    </source>
</evidence>
<dbReference type="Gene3D" id="3.80.10.10">
    <property type="entry name" value="Ribonuclease Inhibitor"/>
    <property type="match status" value="2"/>
</dbReference>
<organism evidence="13 14">
    <name type="scientific">Cylindrotheca closterium</name>
    <dbReference type="NCBI Taxonomy" id="2856"/>
    <lineage>
        <taxon>Eukaryota</taxon>
        <taxon>Sar</taxon>
        <taxon>Stramenopiles</taxon>
        <taxon>Ochrophyta</taxon>
        <taxon>Bacillariophyta</taxon>
        <taxon>Bacillariophyceae</taxon>
        <taxon>Bacillariophycidae</taxon>
        <taxon>Bacillariales</taxon>
        <taxon>Bacillariaceae</taxon>
        <taxon>Cylindrotheca</taxon>
    </lineage>
</organism>
<gene>
    <name evidence="13" type="ORF">CYCCA115_LOCUS8918</name>
</gene>
<keyword evidence="14" id="KW-1185">Reference proteome</keyword>
<keyword evidence="7 12" id="KW-1133">Transmembrane helix</keyword>
<keyword evidence="8 12" id="KW-0472">Membrane</keyword>
<dbReference type="AlphaFoldDB" id="A0AAD2CZR4"/>
<comment type="caution">
    <text evidence="13">The sequence shown here is derived from an EMBL/GenBank/DDBJ whole genome shotgun (WGS) entry which is preliminary data.</text>
</comment>
<accession>A0AAD2CZR4</accession>
<evidence type="ECO:0000256" key="10">
    <source>
        <dbReference type="ARBA" id="ARBA00023180"/>
    </source>
</evidence>
<evidence type="ECO:0000256" key="1">
    <source>
        <dbReference type="ARBA" id="ARBA00004236"/>
    </source>
</evidence>
<comment type="subcellular location">
    <subcellularLocation>
        <location evidence="1">Cell membrane</location>
    </subcellularLocation>
    <subcellularLocation>
        <location evidence="11">Endomembrane system</location>
        <topology evidence="11">Single-pass membrane protein</topology>
    </subcellularLocation>
</comment>
<dbReference type="Pfam" id="PF00560">
    <property type="entry name" value="LRR_1"/>
    <property type="match status" value="3"/>
</dbReference>
<keyword evidence="5" id="KW-0732">Signal</keyword>
<evidence type="ECO:0000256" key="3">
    <source>
        <dbReference type="ARBA" id="ARBA00022614"/>
    </source>
</evidence>
<dbReference type="PANTHER" id="PTHR48052:SF69">
    <property type="entry name" value="LRR RECEPTOR-LIKE SERINE_THREONINE-PROTEIN KINASE FLS2"/>
    <property type="match status" value="1"/>
</dbReference>
<evidence type="ECO:0000313" key="13">
    <source>
        <dbReference type="EMBL" id="CAJ1944499.1"/>
    </source>
</evidence>
<name>A0AAD2CZR4_9STRA</name>
<dbReference type="FunFam" id="3.80.10.10:FF:000383">
    <property type="entry name" value="Leucine-rich repeat receptor protein kinase EMS1"/>
    <property type="match status" value="1"/>
</dbReference>
<dbReference type="PANTHER" id="PTHR48052">
    <property type="entry name" value="UNNAMED PRODUCT"/>
    <property type="match status" value="1"/>
</dbReference>
<keyword evidence="9" id="KW-0675">Receptor</keyword>
<keyword evidence="2" id="KW-1003">Cell membrane</keyword>
<dbReference type="GO" id="GO:0012505">
    <property type="term" value="C:endomembrane system"/>
    <property type="evidence" value="ECO:0007669"/>
    <property type="project" value="UniProtKB-SubCell"/>
</dbReference>
<reference evidence="13" key="1">
    <citation type="submission" date="2023-08" db="EMBL/GenBank/DDBJ databases">
        <authorList>
            <person name="Audoor S."/>
            <person name="Bilcke G."/>
        </authorList>
    </citation>
    <scope>NUCLEOTIDE SEQUENCE</scope>
</reference>
<sequence length="685" mass="75697">MEDDDNPSVIDELAEDLGFGDYLGEDIDDYNESSEEYDHDQLPDVESYRAQMGHDGKPASLKKSICIAVCSFVILTTIIAVVVSVLMNNEEPEVVRFEDDMNNEGNTDNWNKGETQRFLQIREYVTTIRGISTFDSVQAQNGVQSPQYLAAQWMAHGDGMNMPVPVDEPNLQFDERYAMTVFYFATGGPTWTAQLNFLSSGHICSWNEIVEAFDGFAELRYGLSECPEASDMFPRALIISESNNMTGTLPDEIRGLERLEILHLANNPSITGTIPDGFRRMSALQQFTVTFCSLTGSIPPFISELSTAMEALALSGNKMDGQLPASLSDMTNLKVLALDRNEFEGSIDLVAPLTKIQKLFLDRNQITGTLSDSWMGNFVDLVSLDLSENLLDGSLPPNFFNQPNSASLNAIDLHANSFTGSFPSSLDQSDTNTALKFLSLHENRLTGTLPKSIFTKLQALELLDVSNNLLDGRLDDVADFTTGTTVSPLQFLYAGGNGYSPSPIPSWISGFSSLKELVLPEASLTGQLPDWLFTDMPKLQHLDLQGNSFSGDLPSSIGQAKELVDIYLKGNSLSGELPEEINQLTRLQLVLLEQNGFTGDMAGKFCNPNNPSKMLNVVKISNGEENGIIKTLVMDCSEENLTCECCTKCCASGNDICNTEVDWTNFRLYWKPHWNHGYYDSNLNF</sequence>
<dbReference type="GO" id="GO:0005886">
    <property type="term" value="C:plasma membrane"/>
    <property type="evidence" value="ECO:0007669"/>
    <property type="project" value="UniProtKB-SubCell"/>
</dbReference>
<evidence type="ECO:0000256" key="7">
    <source>
        <dbReference type="ARBA" id="ARBA00022989"/>
    </source>
</evidence>
<feature type="transmembrane region" description="Helical" evidence="12">
    <location>
        <begin position="65"/>
        <end position="87"/>
    </location>
</feature>
<evidence type="ECO:0000256" key="8">
    <source>
        <dbReference type="ARBA" id="ARBA00023136"/>
    </source>
</evidence>
<evidence type="ECO:0000256" key="9">
    <source>
        <dbReference type="ARBA" id="ARBA00023170"/>
    </source>
</evidence>
<keyword evidence="3" id="KW-0433">Leucine-rich repeat</keyword>